<keyword evidence="3" id="KW-1185">Reference proteome</keyword>
<protein>
    <submittedName>
        <fullName evidence="2">Uncharacterized protein</fullName>
    </submittedName>
</protein>
<keyword evidence="1" id="KW-1133">Transmembrane helix</keyword>
<evidence type="ECO:0000313" key="3">
    <source>
        <dbReference type="Proteomes" id="UP001597197"/>
    </source>
</evidence>
<proteinExistence type="predicted"/>
<comment type="caution">
    <text evidence="2">The sequence shown here is derived from an EMBL/GenBank/DDBJ whole genome shotgun (WGS) entry which is preliminary data.</text>
</comment>
<dbReference type="Proteomes" id="UP001597197">
    <property type="component" value="Unassembled WGS sequence"/>
</dbReference>
<gene>
    <name evidence="2" type="ORF">ACFSDX_09535</name>
</gene>
<sequence length="89" mass="9743">MTAKLPEVQWLQQKVPHEILWLVGILGASVPLAWAVWHFRGASPLLTEAWQQVLPVPLHQQGLLYLAIAAGCYLGRLVAKALTKLGPAV</sequence>
<evidence type="ECO:0000313" key="2">
    <source>
        <dbReference type="EMBL" id="MFD1872672.1"/>
    </source>
</evidence>
<dbReference type="RefSeq" id="WP_382313120.1">
    <property type="nucleotide sequence ID" value="NZ_JBHUFD010000003.1"/>
</dbReference>
<organism evidence="2 3">
    <name type="scientific">Hymenobacter bucti</name>
    <dbReference type="NCBI Taxonomy" id="1844114"/>
    <lineage>
        <taxon>Bacteria</taxon>
        <taxon>Pseudomonadati</taxon>
        <taxon>Bacteroidota</taxon>
        <taxon>Cytophagia</taxon>
        <taxon>Cytophagales</taxon>
        <taxon>Hymenobacteraceae</taxon>
        <taxon>Hymenobacter</taxon>
    </lineage>
</organism>
<feature type="transmembrane region" description="Helical" evidence="1">
    <location>
        <begin position="59"/>
        <end position="79"/>
    </location>
</feature>
<accession>A0ABW4QSV6</accession>
<keyword evidence="1" id="KW-0812">Transmembrane</keyword>
<feature type="transmembrane region" description="Helical" evidence="1">
    <location>
        <begin position="20"/>
        <end position="39"/>
    </location>
</feature>
<evidence type="ECO:0000256" key="1">
    <source>
        <dbReference type="SAM" id="Phobius"/>
    </source>
</evidence>
<name>A0ABW4QSV6_9BACT</name>
<dbReference type="EMBL" id="JBHUFD010000003">
    <property type="protein sequence ID" value="MFD1872672.1"/>
    <property type="molecule type" value="Genomic_DNA"/>
</dbReference>
<reference evidence="3" key="1">
    <citation type="journal article" date="2019" name="Int. J. Syst. Evol. Microbiol.">
        <title>The Global Catalogue of Microorganisms (GCM) 10K type strain sequencing project: providing services to taxonomists for standard genome sequencing and annotation.</title>
        <authorList>
            <consortium name="The Broad Institute Genomics Platform"/>
            <consortium name="The Broad Institute Genome Sequencing Center for Infectious Disease"/>
            <person name="Wu L."/>
            <person name="Ma J."/>
        </authorList>
    </citation>
    <scope>NUCLEOTIDE SEQUENCE [LARGE SCALE GENOMIC DNA]</scope>
    <source>
        <strain evidence="3">CGMCC 1.15795</strain>
    </source>
</reference>
<keyword evidence="1" id="KW-0472">Membrane</keyword>